<sequence length="1749" mass="177912">MCSEESGCITEELDCQHEHKVNGGEADRDGGLDRGENCGYAPAVPGTLCAFVCGECAKDSGEQNPPPAKDELVQIITGFAGVDGSAPLDTIEVTEKTTVAAIGLPGTLAVTLDGADGEAAIPVTWECADDYENTEYETYDFTPVPGEGYALAEGLGKNDLPYITVNIVTAANKNLRTAVTVTGILKLGGTIVVHDLTQDGSDTTGGSVAWAWDAAAATLTLTGNGSIGGSSNDIVFLAVGDVTVEVNGTVSASALTYKEGHAGSLTLTGSGVLTLSNEGKNAIWAREGLEISGLTVNASTTGEYSSAISVDLGSFTMTGGKLTATATGNTTNGIYASQGINISDTAEVTASAGNYGLTSSRDINISGGTVEAASTEGRAGIRTGDGVLNISGGSVTAKSAGGELAIDALGGVTVGSATLITGENGNGGGIRENLTVNHTDADVTVNGHILRTYNPGTEGNLTVSAGTAEITGDVSGNVTVSGGAVTVGGTVNGLTNHTGGTLNGKTPPTHQITFTAEQTGGVSGTTDSTGIVLTFSQEVTGLTKSAIKCSTREGNAVIDGEPAGSGKVWTIPILVDTEGSVDVSIDQFGDFNVTNNPQLVMVYKASGGGSATHTINFGYSSGGTLTATVDGVAISNGAAVQQGKNIVFTAAPDAFYRVKEWKDNGVTVNGTNETYTLSDIVDPHTIYVAFEKIPVFAVTVNSGTGGGSYAEGATVTITADAAPTGQRFKEWTVNSGDVTLANPQVQSTSFTMPASAVEVTATYEALPAATYSITVQDDGHGTASANVNSAQQGTAITLTATANSGYRFKEWQVIEGGVTIANNSFTMPAVNVTVKAIFEEIPVTKYALTVTNGRGSGTYEAGSTVTITAEAPAQGKVFDKWIITSGGGTLADASSATTTYTMPAGPATVTATYQDAPATVTTVTVTPGNPNVQKGATQQFMASVIGTNNPAQTVTWTVTGGKAGTSISNTGLLTVAADETAATLTVGATSTADTSKSGTATVTVTSAPVSTYALTVTNGSGSGSYEEGATVTITANAPAAGQQFKDWTISPSVVFTNGTSRNSATANFTMPDEAVTATATYEALPTATYSITVQDDGNGTAGANVNSARQGARITLTASASSGYRFKEWQVVSGGVNIANNSFTMPAANVTVKAIFERIPAVSISSATVSGVNASYTQTGSAIKPVPVVTLNGATLREHIDYTVSYSNNVSVGTATITITGIGNYTGTKTVTFTIQSSGGGGGGGGSSSGGGTTAVTPPDPGKPDTATNAETKVTPTVTTEGSATVTVPDKSVTDAIKAAQDAVKKAGTEKNGVSVTIDATTGKEASDITATLTGQSVDALIKAGVTEVRIKADAATITLDSATLKTAQAVAGGAVIVSAKPVAASTLSAAAQNAIDNRPVFGLALTSGGKAVTSFGGSSVSVAIPYTLPANEKTGNVQAVYVDGSGKVTWLTNSSYDVNAKALLFSTGHFSVFGVGYKADAPVFTDTDNHWAKADIEFVVARGLLSGTDSNQFSPDTSITRGMFVTALGRLAGVDTNSYKAGKFADVKADAYYAAYVNWAAEKGIVNGTTATTFAPNKSVTRQEMAVIMADYAKALGYTVPKTREAVTFADNANIASWAKDAAKAMQMAGIINARDGNRFDPQGTATRAEVAAVLHRYVELVIDPATAQGWTQNDAGQWLYYENGKPVIGWKQVDGKWYYLDSAGLMQSGGWKQIGGKWYYLYADGSMAVSTKIDGYEVGPDGVLKES</sequence>
<feature type="repeat" description="Cell wall-binding" evidence="2">
    <location>
        <begin position="1689"/>
        <end position="1708"/>
    </location>
</feature>
<gene>
    <name evidence="6" type="ORF">H8S75_13405</name>
</gene>
<comment type="caution">
    <text evidence="6">The sequence shown here is derived from an EMBL/GenBank/DDBJ whole genome shotgun (WGS) entry which is preliminary data.</text>
</comment>
<dbReference type="Pfam" id="PF19127">
    <property type="entry name" value="Choline_bind_3"/>
    <property type="match status" value="1"/>
</dbReference>
<evidence type="ECO:0000259" key="5">
    <source>
        <dbReference type="PROSITE" id="PS51272"/>
    </source>
</evidence>
<feature type="domain" description="SLH" evidence="5">
    <location>
        <begin position="1480"/>
        <end position="1539"/>
    </location>
</feature>
<keyword evidence="1" id="KW-0677">Repeat</keyword>
<feature type="region of interest" description="Disordered" evidence="3">
    <location>
        <begin position="1236"/>
        <end position="1270"/>
    </location>
</feature>
<protein>
    <submittedName>
        <fullName evidence="6">S-layer homology domain-containing protein</fullName>
    </submittedName>
</protein>
<dbReference type="EMBL" id="JACOPB010000005">
    <property type="protein sequence ID" value="MBC5708950.1"/>
    <property type="molecule type" value="Genomic_DNA"/>
</dbReference>
<dbReference type="SMART" id="SM00635">
    <property type="entry name" value="BID_2"/>
    <property type="match status" value="1"/>
</dbReference>
<reference evidence="6 7" key="1">
    <citation type="submission" date="2020-08" db="EMBL/GenBank/DDBJ databases">
        <title>Genome public.</title>
        <authorList>
            <person name="Liu C."/>
            <person name="Sun Q."/>
        </authorList>
    </citation>
    <scope>NUCLEOTIDE SEQUENCE [LARGE SCALE GENOMIC DNA]</scope>
    <source>
        <strain evidence="6 7">NSJ-66</strain>
    </source>
</reference>
<feature type="compositionally biased region" description="Gly residues" evidence="3">
    <location>
        <begin position="1238"/>
        <end position="1253"/>
    </location>
</feature>
<dbReference type="InterPro" id="IPR007110">
    <property type="entry name" value="Ig-like_dom"/>
</dbReference>
<evidence type="ECO:0000256" key="2">
    <source>
        <dbReference type="PROSITE-ProRule" id="PRU00591"/>
    </source>
</evidence>
<proteinExistence type="predicted"/>
<dbReference type="PROSITE" id="PS50835">
    <property type="entry name" value="IG_LIKE"/>
    <property type="match status" value="1"/>
</dbReference>
<feature type="domain" description="SLH" evidence="5">
    <location>
        <begin position="1607"/>
        <end position="1670"/>
    </location>
</feature>
<organism evidence="6 7">
    <name type="scientific">Hungatella hominis</name>
    <dbReference type="NCBI Taxonomy" id="2763050"/>
    <lineage>
        <taxon>Bacteria</taxon>
        <taxon>Bacillati</taxon>
        <taxon>Bacillota</taxon>
        <taxon>Clostridia</taxon>
        <taxon>Lachnospirales</taxon>
        <taxon>Lachnospiraceae</taxon>
        <taxon>Hungatella</taxon>
    </lineage>
</organism>
<dbReference type="PROSITE" id="PS51272">
    <property type="entry name" value="SLH"/>
    <property type="match status" value="3"/>
</dbReference>
<feature type="domain" description="Ig-like" evidence="4">
    <location>
        <begin position="917"/>
        <end position="1032"/>
    </location>
</feature>
<dbReference type="InterPro" id="IPR003343">
    <property type="entry name" value="Big_2"/>
</dbReference>
<evidence type="ECO:0000313" key="7">
    <source>
        <dbReference type="Proteomes" id="UP000634672"/>
    </source>
</evidence>
<dbReference type="Pfam" id="PF00395">
    <property type="entry name" value="SLH"/>
    <property type="match status" value="3"/>
</dbReference>
<dbReference type="PROSITE" id="PS51170">
    <property type="entry name" value="CW"/>
    <property type="match status" value="2"/>
</dbReference>
<evidence type="ECO:0000256" key="3">
    <source>
        <dbReference type="SAM" id="MobiDB-lite"/>
    </source>
</evidence>
<keyword evidence="7" id="KW-1185">Reference proteome</keyword>
<evidence type="ECO:0000256" key="1">
    <source>
        <dbReference type="ARBA" id="ARBA00022737"/>
    </source>
</evidence>
<dbReference type="InterPro" id="IPR044060">
    <property type="entry name" value="Bacterial_rp_domain"/>
</dbReference>
<evidence type="ECO:0000313" key="6">
    <source>
        <dbReference type="EMBL" id="MBC5708950.1"/>
    </source>
</evidence>
<dbReference type="InterPro" id="IPR001119">
    <property type="entry name" value="SLH_dom"/>
</dbReference>
<feature type="repeat" description="Cell wall-binding" evidence="2">
    <location>
        <begin position="1710"/>
        <end position="1729"/>
    </location>
</feature>
<accession>A0ABR7H6W9</accession>
<dbReference type="Pfam" id="PF18998">
    <property type="entry name" value="Flg_new_2"/>
    <property type="match status" value="6"/>
</dbReference>
<dbReference type="InterPro" id="IPR018337">
    <property type="entry name" value="Cell_wall/Cho-bd_repeat"/>
</dbReference>
<dbReference type="Proteomes" id="UP000634672">
    <property type="component" value="Unassembled WGS sequence"/>
</dbReference>
<dbReference type="SUPFAM" id="SSF69360">
    <property type="entry name" value="Cell wall binding repeat"/>
    <property type="match status" value="1"/>
</dbReference>
<feature type="domain" description="SLH" evidence="5">
    <location>
        <begin position="1541"/>
        <end position="1604"/>
    </location>
</feature>
<dbReference type="Gene3D" id="2.10.270.10">
    <property type="entry name" value="Cholin Binding"/>
    <property type="match status" value="1"/>
</dbReference>
<name>A0ABR7H6W9_9FIRM</name>
<evidence type="ECO:0000259" key="4">
    <source>
        <dbReference type="PROSITE" id="PS50835"/>
    </source>
</evidence>